<accession>A0A8R7PY91</accession>
<sequence length="76" mass="8168">RRYGTYRVDLDSGTLLPVKSLGSGKGRAVFMGMYSSLSVSLESFPAGSIIADTIYLSFDFGETEYSNVGAYHLTSG</sequence>
<reference evidence="1" key="3">
    <citation type="submission" date="2022-06" db="UniProtKB">
        <authorList>
            <consortium name="EnsemblPlants"/>
        </authorList>
    </citation>
    <scope>IDENTIFICATION</scope>
</reference>
<dbReference type="Proteomes" id="UP000015106">
    <property type="component" value="Chromosome 3"/>
</dbReference>
<evidence type="ECO:0000313" key="1">
    <source>
        <dbReference type="EnsemblPlants" id="TuG1812G0300005666.01.T01.cds469044"/>
    </source>
</evidence>
<proteinExistence type="predicted"/>
<keyword evidence="2" id="KW-1185">Reference proteome</keyword>
<reference evidence="2" key="1">
    <citation type="journal article" date="2013" name="Nature">
        <title>Draft genome of the wheat A-genome progenitor Triticum urartu.</title>
        <authorList>
            <person name="Ling H.Q."/>
            <person name="Zhao S."/>
            <person name="Liu D."/>
            <person name="Wang J."/>
            <person name="Sun H."/>
            <person name="Zhang C."/>
            <person name="Fan H."/>
            <person name="Li D."/>
            <person name="Dong L."/>
            <person name="Tao Y."/>
            <person name="Gao C."/>
            <person name="Wu H."/>
            <person name="Li Y."/>
            <person name="Cui Y."/>
            <person name="Guo X."/>
            <person name="Zheng S."/>
            <person name="Wang B."/>
            <person name="Yu K."/>
            <person name="Liang Q."/>
            <person name="Yang W."/>
            <person name="Lou X."/>
            <person name="Chen J."/>
            <person name="Feng M."/>
            <person name="Jian J."/>
            <person name="Zhang X."/>
            <person name="Luo G."/>
            <person name="Jiang Y."/>
            <person name="Liu J."/>
            <person name="Wang Z."/>
            <person name="Sha Y."/>
            <person name="Zhang B."/>
            <person name="Wu H."/>
            <person name="Tang D."/>
            <person name="Shen Q."/>
            <person name="Xue P."/>
            <person name="Zou S."/>
            <person name="Wang X."/>
            <person name="Liu X."/>
            <person name="Wang F."/>
            <person name="Yang Y."/>
            <person name="An X."/>
            <person name="Dong Z."/>
            <person name="Zhang K."/>
            <person name="Zhang X."/>
            <person name="Luo M.C."/>
            <person name="Dvorak J."/>
            <person name="Tong Y."/>
            <person name="Wang J."/>
            <person name="Yang H."/>
            <person name="Li Z."/>
            <person name="Wang D."/>
            <person name="Zhang A."/>
            <person name="Wang J."/>
        </authorList>
    </citation>
    <scope>NUCLEOTIDE SEQUENCE</scope>
    <source>
        <strain evidence="2">cv. G1812</strain>
    </source>
</reference>
<name>A0A8R7PY91_TRIUA</name>
<evidence type="ECO:0000313" key="2">
    <source>
        <dbReference type="Proteomes" id="UP000015106"/>
    </source>
</evidence>
<protein>
    <submittedName>
        <fullName evidence="1">Uncharacterized protein</fullName>
    </submittedName>
</protein>
<reference evidence="1" key="2">
    <citation type="submission" date="2018-03" db="EMBL/GenBank/DDBJ databases">
        <title>The Triticum urartu genome reveals the dynamic nature of wheat genome evolution.</title>
        <authorList>
            <person name="Ling H."/>
            <person name="Ma B."/>
            <person name="Shi X."/>
            <person name="Liu H."/>
            <person name="Dong L."/>
            <person name="Sun H."/>
            <person name="Cao Y."/>
            <person name="Gao Q."/>
            <person name="Zheng S."/>
            <person name="Li Y."/>
            <person name="Yu Y."/>
            <person name="Du H."/>
            <person name="Qi M."/>
            <person name="Li Y."/>
            <person name="Yu H."/>
            <person name="Cui Y."/>
            <person name="Wang N."/>
            <person name="Chen C."/>
            <person name="Wu H."/>
            <person name="Zhao Y."/>
            <person name="Zhang J."/>
            <person name="Li Y."/>
            <person name="Zhou W."/>
            <person name="Zhang B."/>
            <person name="Hu W."/>
            <person name="Eijk M."/>
            <person name="Tang J."/>
            <person name="Witsenboer H."/>
            <person name="Zhao S."/>
            <person name="Li Z."/>
            <person name="Zhang A."/>
            <person name="Wang D."/>
            <person name="Liang C."/>
        </authorList>
    </citation>
    <scope>NUCLEOTIDE SEQUENCE [LARGE SCALE GENOMIC DNA]</scope>
    <source>
        <strain evidence="1">cv. G1812</strain>
    </source>
</reference>
<dbReference type="EnsemblPlants" id="TuG1812G0300005666.01.T01">
    <property type="protein sequence ID" value="TuG1812G0300005666.01.T01.cds469044"/>
    <property type="gene ID" value="TuG1812G0300005666.01"/>
</dbReference>
<dbReference type="Gramene" id="TuG1812G0300005666.01.T01">
    <property type="protein sequence ID" value="TuG1812G0300005666.01.T01.cds469044"/>
    <property type="gene ID" value="TuG1812G0300005666.01"/>
</dbReference>
<organism evidence="1 2">
    <name type="scientific">Triticum urartu</name>
    <name type="common">Red wild einkorn</name>
    <name type="synonym">Crithodium urartu</name>
    <dbReference type="NCBI Taxonomy" id="4572"/>
    <lineage>
        <taxon>Eukaryota</taxon>
        <taxon>Viridiplantae</taxon>
        <taxon>Streptophyta</taxon>
        <taxon>Embryophyta</taxon>
        <taxon>Tracheophyta</taxon>
        <taxon>Spermatophyta</taxon>
        <taxon>Magnoliopsida</taxon>
        <taxon>Liliopsida</taxon>
        <taxon>Poales</taxon>
        <taxon>Poaceae</taxon>
        <taxon>BOP clade</taxon>
        <taxon>Pooideae</taxon>
        <taxon>Triticodae</taxon>
        <taxon>Triticeae</taxon>
        <taxon>Triticinae</taxon>
        <taxon>Triticum</taxon>
    </lineage>
</organism>
<dbReference type="AlphaFoldDB" id="A0A8R7PY91"/>